<reference evidence="2" key="1">
    <citation type="journal article" date="2023" name="bioRxiv">
        <title>Improved chromosome-level genome assembly for marigold (Tagetes erecta).</title>
        <authorList>
            <person name="Jiang F."/>
            <person name="Yuan L."/>
            <person name="Wang S."/>
            <person name="Wang H."/>
            <person name="Xu D."/>
            <person name="Wang A."/>
            <person name="Fan W."/>
        </authorList>
    </citation>
    <scope>NUCLEOTIDE SEQUENCE</scope>
    <source>
        <strain evidence="2">WSJ</strain>
        <tissue evidence="2">Leaf</tissue>
    </source>
</reference>
<dbReference type="Proteomes" id="UP001229421">
    <property type="component" value="Unassembled WGS sequence"/>
</dbReference>
<comment type="caution">
    <text evidence="2">The sequence shown here is derived from an EMBL/GenBank/DDBJ whole genome shotgun (WGS) entry which is preliminary data.</text>
</comment>
<name>A0AAD8LCH8_TARER</name>
<keyword evidence="1" id="KW-0812">Transmembrane</keyword>
<accession>A0AAD8LCH8</accession>
<gene>
    <name evidence="2" type="ORF">QVD17_05704</name>
</gene>
<protein>
    <submittedName>
        <fullName evidence="2">Uncharacterized protein</fullName>
    </submittedName>
</protein>
<proteinExistence type="predicted"/>
<feature type="transmembrane region" description="Helical" evidence="1">
    <location>
        <begin position="20"/>
        <end position="39"/>
    </location>
</feature>
<organism evidence="2 3">
    <name type="scientific">Tagetes erecta</name>
    <name type="common">African marigold</name>
    <dbReference type="NCBI Taxonomy" id="13708"/>
    <lineage>
        <taxon>Eukaryota</taxon>
        <taxon>Viridiplantae</taxon>
        <taxon>Streptophyta</taxon>
        <taxon>Embryophyta</taxon>
        <taxon>Tracheophyta</taxon>
        <taxon>Spermatophyta</taxon>
        <taxon>Magnoliopsida</taxon>
        <taxon>eudicotyledons</taxon>
        <taxon>Gunneridae</taxon>
        <taxon>Pentapetalae</taxon>
        <taxon>asterids</taxon>
        <taxon>campanulids</taxon>
        <taxon>Asterales</taxon>
        <taxon>Asteraceae</taxon>
        <taxon>Asteroideae</taxon>
        <taxon>Heliantheae alliance</taxon>
        <taxon>Tageteae</taxon>
        <taxon>Tagetes</taxon>
    </lineage>
</organism>
<sequence length="87" mass="10851">MMTSDEFTVIFKHDRRRRQIYKFFYKNIYIAWYVCHYLTSSCWKLLEHYKKNDSQSRDLTKRKHPGTHLLWYIMHLSINVPILRLLI</sequence>
<keyword evidence="1" id="KW-0472">Membrane</keyword>
<keyword evidence="1" id="KW-1133">Transmembrane helix</keyword>
<feature type="transmembrane region" description="Helical" evidence="1">
    <location>
        <begin position="69"/>
        <end position="86"/>
    </location>
</feature>
<dbReference type="AlphaFoldDB" id="A0AAD8LCH8"/>
<keyword evidence="3" id="KW-1185">Reference proteome</keyword>
<dbReference type="EMBL" id="JAUHHV010000001">
    <property type="protein sequence ID" value="KAK1439880.1"/>
    <property type="molecule type" value="Genomic_DNA"/>
</dbReference>
<evidence type="ECO:0000313" key="3">
    <source>
        <dbReference type="Proteomes" id="UP001229421"/>
    </source>
</evidence>
<evidence type="ECO:0000256" key="1">
    <source>
        <dbReference type="SAM" id="Phobius"/>
    </source>
</evidence>
<evidence type="ECO:0000313" key="2">
    <source>
        <dbReference type="EMBL" id="KAK1439880.1"/>
    </source>
</evidence>